<name>A0A1Y5RE97_9PROT</name>
<comment type="function">
    <text evidence="8">Catalyzes the stereoinversion of LL-2,6-diaminopimelate (L,L-DAP) to meso-diaminopimelate (meso-DAP), a precursor of L-lysine and an essential component of the bacterial peptidoglycan.</text>
</comment>
<sequence length="280" mass="30120">MHGLGNDFVVLDARREPITLPPATARAIADRHRGIGFDQLLIIEPSDRADAFMRTLNADGSESGACGNGTRCVGRLLIEETGRDRVTIETRAGLLSVARLPDGRFAARMGRPRLDWRDIPLAREMDTLHLQLAVEAADGTRLADPAGVNMGNPHAIFFVEDAEAIPLAELGPRLEHDPLFPERANIGIVSPLGANRVRYRVWERGVGITLACGSGACAALVASARRGVTGRHAELVVDGGLLEVRWREEDDDVELIGPATLAYEGRLGTEMLPDTLSGAA</sequence>
<dbReference type="EMBL" id="FWFR01000001">
    <property type="protein sequence ID" value="SLN14598.1"/>
    <property type="molecule type" value="Genomic_DNA"/>
</dbReference>
<evidence type="ECO:0000256" key="5">
    <source>
        <dbReference type="ARBA" id="ARBA00023154"/>
    </source>
</evidence>
<dbReference type="AlphaFoldDB" id="A0A1Y5RE97"/>
<dbReference type="Proteomes" id="UP000193200">
    <property type="component" value="Unassembled WGS sequence"/>
</dbReference>
<comment type="pathway">
    <text evidence="1 8">Amino-acid biosynthesis; L-lysine biosynthesis via DAP pathway; DL-2,6-diaminopimelate from LL-2,6-diaminopimelate: step 1/1.</text>
</comment>
<feature type="active site" description="Proton acceptor" evidence="8">
    <location>
        <position position="212"/>
    </location>
</feature>
<evidence type="ECO:0000256" key="4">
    <source>
        <dbReference type="ARBA" id="ARBA00022605"/>
    </source>
</evidence>
<feature type="binding site" evidence="8">
    <location>
        <begin position="67"/>
        <end position="68"/>
    </location>
    <ligand>
        <name>substrate</name>
    </ligand>
</feature>
<dbReference type="FunCoup" id="A0A1Y5RE97">
    <property type="interactions" value="643"/>
</dbReference>
<feature type="binding site" evidence="8">
    <location>
        <begin position="213"/>
        <end position="214"/>
    </location>
    <ligand>
        <name>substrate</name>
    </ligand>
</feature>
<gene>
    <name evidence="8 10" type="primary">dapF</name>
    <name evidence="10" type="ORF">OCH7691_00267</name>
</gene>
<evidence type="ECO:0000313" key="10">
    <source>
        <dbReference type="EMBL" id="SLN14598.1"/>
    </source>
</evidence>
<evidence type="ECO:0000256" key="3">
    <source>
        <dbReference type="ARBA" id="ARBA00013080"/>
    </source>
</evidence>
<feature type="binding site" evidence="8">
    <location>
        <position position="185"/>
    </location>
    <ligand>
        <name>substrate</name>
    </ligand>
</feature>
<dbReference type="GO" id="GO:0008837">
    <property type="term" value="F:diaminopimelate epimerase activity"/>
    <property type="evidence" value="ECO:0007669"/>
    <property type="project" value="UniProtKB-UniRule"/>
</dbReference>
<dbReference type="UniPathway" id="UPA00034">
    <property type="reaction ID" value="UER00025"/>
</dbReference>
<feature type="binding site" evidence="8">
    <location>
        <position position="39"/>
    </location>
    <ligand>
        <name>substrate</name>
    </ligand>
</feature>
<feature type="active site" description="Proton donor" evidence="8">
    <location>
        <position position="66"/>
    </location>
</feature>
<dbReference type="Pfam" id="PF01678">
    <property type="entry name" value="DAP_epimerase"/>
    <property type="match status" value="2"/>
</dbReference>
<evidence type="ECO:0000256" key="2">
    <source>
        <dbReference type="ARBA" id="ARBA00010219"/>
    </source>
</evidence>
<evidence type="ECO:0000256" key="1">
    <source>
        <dbReference type="ARBA" id="ARBA00005196"/>
    </source>
</evidence>
<dbReference type="PROSITE" id="PS01326">
    <property type="entry name" value="DAP_EPIMERASE"/>
    <property type="match status" value="1"/>
</dbReference>
<dbReference type="InterPro" id="IPR001653">
    <property type="entry name" value="DAP_epimerase_DapF"/>
</dbReference>
<comment type="similarity">
    <text evidence="2 8">Belongs to the diaminopimelate epimerase family.</text>
</comment>
<feature type="site" description="Could be important to modulate the pK values of the two catalytic cysteine residues" evidence="8">
    <location>
        <position position="203"/>
    </location>
</feature>
<dbReference type="NCBIfam" id="TIGR00652">
    <property type="entry name" value="DapF"/>
    <property type="match status" value="1"/>
</dbReference>
<organism evidence="10 11">
    <name type="scientific">Oceanibacterium hippocampi</name>
    <dbReference type="NCBI Taxonomy" id="745714"/>
    <lineage>
        <taxon>Bacteria</taxon>
        <taxon>Pseudomonadati</taxon>
        <taxon>Pseudomonadota</taxon>
        <taxon>Alphaproteobacteria</taxon>
        <taxon>Sneathiellales</taxon>
        <taxon>Sneathiellaceae</taxon>
        <taxon>Oceanibacterium</taxon>
    </lineage>
</organism>
<dbReference type="PANTHER" id="PTHR31689:SF0">
    <property type="entry name" value="DIAMINOPIMELATE EPIMERASE"/>
    <property type="match status" value="1"/>
</dbReference>
<dbReference type="InParanoid" id="A0A1Y5RE97"/>
<feature type="binding site" evidence="8">
    <location>
        <position position="57"/>
    </location>
    <ligand>
        <name>substrate</name>
    </ligand>
</feature>
<keyword evidence="11" id="KW-1185">Reference proteome</keyword>
<evidence type="ECO:0000256" key="8">
    <source>
        <dbReference type="HAMAP-Rule" id="MF_00197"/>
    </source>
</evidence>
<dbReference type="PANTHER" id="PTHR31689">
    <property type="entry name" value="DIAMINOPIMELATE EPIMERASE, CHLOROPLASTIC"/>
    <property type="match status" value="1"/>
</dbReference>
<dbReference type="EC" id="5.1.1.7" evidence="3 8"/>
<accession>A0A1Y5RE97</accession>
<comment type="subcellular location">
    <subcellularLocation>
        <location evidence="8">Cytoplasm</location>
    </subcellularLocation>
</comment>
<comment type="catalytic activity">
    <reaction evidence="7 8">
        <text>(2S,6S)-2,6-diaminopimelate = meso-2,6-diaminopimelate</text>
        <dbReference type="Rhea" id="RHEA:15393"/>
        <dbReference type="ChEBI" id="CHEBI:57609"/>
        <dbReference type="ChEBI" id="CHEBI:57791"/>
        <dbReference type="EC" id="5.1.1.7"/>
    </reaction>
</comment>
<keyword evidence="5 8" id="KW-0457">Lysine biosynthesis</keyword>
<keyword evidence="4 8" id="KW-0028">Amino-acid biosynthesis</keyword>
<comment type="subunit">
    <text evidence="8">Homodimer.</text>
</comment>
<reference evidence="10 11" key="1">
    <citation type="submission" date="2017-03" db="EMBL/GenBank/DDBJ databases">
        <authorList>
            <person name="Afonso C.L."/>
            <person name="Miller P.J."/>
            <person name="Scott M.A."/>
            <person name="Spackman E."/>
            <person name="Goraichik I."/>
            <person name="Dimitrov K.M."/>
            <person name="Suarez D.L."/>
            <person name="Swayne D.E."/>
        </authorList>
    </citation>
    <scope>NUCLEOTIDE SEQUENCE [LARGE SCALE GENOMIC DNA]</scope>
    <source>
        <strain evidence="10 11">CECT 7691</strain>
    </source>
</reference>
<keyword evidence="8" id="KW-0963">Cytoplasm</keyword>
<protein>
    <recommendedName>
        <fullName evidence="3 8">Diaminopimelate epimerase</fullName>
        <shortName evidence="8">DAP epimerase</shortName>
        <ecNumber evidence="3 8">5.1.1.7</ecNumber>
    </recommendedName>
    <alternativeName>
        <fullName evidence="8">PLP-independent amino acid racemase</fullName>
    </alternativeName>
</protein>
<feature type="binding site" evidence="8">
    <location>
        <position position="6"/>
    </location>
    <ligand>
        <name>substrate</name>
    </ligand>
</feature>
<dbReference type="SUPFAM" id="SSF54506">
    <property type="entry name" value="Diaminopimelate epimerase-like"/>
    <property type="match status" value="2"/>
</dbReference>
<dbReference type="InterPro" id="IPR018510">
    <property type="entry name" value="DAP_epimerase_AS"/>
</dbReference>
<evidence type="ECO:0000256" key="9">
    <source>
        <dbReference type="PROSITE-ProRule" id="PRU10125"/>
    </source>
</evidence>
<feature type="binding site" evidence="8">
    <location>
        <begin position="203"/>
        <end position="204"/>
    </location>
    <ligand>
        <name>substrate</name>
    </ligand>
</feature>
<keyword evidence="6 8" id="KW-0413">Isomerase</keyword>
<proteinExistence type="inferred from homology"/>
<dbReference type="GO" id="GO:0005829">
    <property type="term" value="C:cytosol"/>
    <property type="evidence" value="ECO:0007669"/>
    <property type="project" value="TreeGrafter"/>
</dbReference>
<feature type="active site" evidence="9">
    <location>
        <position position="66"/>
    </location>
</feature>
<dbReference type="Gene3D" id="3.10.310.10">
    <property type="entry name" value="Diaminopimelate Epimerase, Chain A, domain 1"/>
    <property type="match status" value="2"/>
</dbReference>
<dbReference type="HAMAP" id="MF_00197">
    <property type="entry name" value="DAP_epimerase"/>
    <property type="match status" value="1"/>
</dbReference>
<evidence type="ECO:0000313" key="11">
    <source>
        <dbReference type="Proteomes" id="UP000193200"/>
    </source>
</evidence>
<evidence type="ECO:0000256" key="6">
    <source>
        <dbReference type="ARBA" id="ARBA00023235"/>
    </source>
</evidence>
<feature type="site" description="Could be important to modulate the pK values of the two catalytic cysteine residues" evidence="8">
    <location>
        <position position="154"/>
    </location>
</feature>
<feature type="binding site" evidence="8">
    <location>
        <position position="152"/>
    </location>
    <ligand>
        <name>substrate</name>
    </ligand>
</feature>
<evidence type="ECO:0000256" key="7">
    <source>
        <dbReference type="ARBA" id="ARBA00051712"/>
    </source>
</evidence>
<dbReference type="GO" id="GO:0009089">
    <property type="term" value="P:lysine biosynthetic process via diaminopimelate"/>
    <property type="evidence" value="ECO:0007669"/>
    <property type="project" value="UniProtKB-UniRule"/>
</dbReference>